<dbReference type="InterPro" id="IPR035965">
    <property type="entry name" value="PAS-like_dom_sf"/>
</dbReference>
<evidence type="ECO:0000259" key="1">
    <source>
        <dbReference type="PROSITE" id="PS50112"/>
    </source>
</evidence>
<comment type="caution">
    <text evidence="3">The sequence shown here is derived from an EMBL/GenBank/DDBJ whole genome shotgun (WGS) entry which is preliminary data.</text>
</comment>
<dbReference type="InterPro" id="IPR001610">
    <property type="entry name" value="PAC"/>
</dbReference>
<feature type="domain" description="PAC" evidence="2">
    <location>
        <begin position="131"/>
        <end position="184"/>
    </location>
</feature>
<protein>
    <recommendedName>
        <fullName evidence="4">PAS domain-containing protein</fullName>
    </recommendedName>
</protein>
<dbReference type="NCBIfam" id="TIGR00229">
    <property type="entry name" value="sensory_box"/>
    <property type="match status" value="2"/>
</dbReference>
<dbReference type="Pfam" id="PF00989">
    <property type="entry name" value="PAS"/>
    <property type="match status" value="1"/>
</dbReference>
<dbReference type="InterPro" id="IPR013767">
    <property type="entry name" value="PAS_fold"/>
</dbReference>
<dbReference type="InterPro" id="IPR000700">
    <property type="entry name" value="PAS-assoc_C"/>
</dbReference>
<feature type="non-terminal residue" evidence="3">
    <location>
        <position position="1"/>
    </location>
</feature>
<organism evidence="3">
    <name type="scientific">marine sediment metagenome</name>
    <dbReference type="NCBI Taxonomy" id="412755"/>
    <lineage>
        <taxon>unclassified sequences</taxon>
        <taxon>metagenomes</taxon>
        <taxon>ecological metagenomes</taxon>
    </lineage>
</organism>
<dbReference type="SMART" id="SM00086">
    <property type="entry name" value="PAC"/>
    <property type="match status" value="1"/>
</dbReference>
<dbReference type="PROSITE" id="PS50113">
    <property type="entry name" value="PAC"/>
    <property type="match status" value="1"/>
</dbReference>
<feature type="non-terminal residue" evidence="3">
    <location>
        <position position="250"/>
    </location>
</feature>
<dbReference type="CDD" id="cd00130">
    <property type="entry name" value="PAS"/>
    <property type="match status" value="2"/>
</dbReference>
<dbReference type="GO" id="GO:0006355">
    <property type="term" value="P:regulation of DNA-templated transcription"/>
    <property type="evidence" value="ECO:0007669"/>
    <property type="project" value="InterPro"/>
</dbReference>
<accession>X1TZK3</accession>
<proteinExistence type="predicted"/>
<dbReference type="Pfam" id="PF08448">
    <property type="entry name" value="PAS_4"/>
    <property type="match status" value="1"/>
</dbReference>
<dbReference type="SUPFAM" id="SSF55785">
    <property type="entry name" value="PYP-like sensor domain (PAS domain)"/>
    <property type="match status" value="2"/>
</dbReference>
<evidence type="ECO:0000259" key="2">
    <source>
        <dbReference type="PROSITE" id="PS50113"/>
    </source>
</evidence>
<dbReference type="InterPro" id="IPR029016">
    <property type="entry name" value="GAF-like_dom_sf"/>
</dbReference>
<dbReference type="InterPro" id="IPR052155">
    <property type="entry name" value="Biofilm_reg_signaling"/>
</dbReference>
<dbReference type="Gene3D" id="3.30.450.20">
    <property type="entry name" value="PAS domain"/>
    <property type="match status" value="2"/>
</dbReference>
<dbReference type="PROSITE" id="PS50112">
    <property type="entry name" value="PAS"/>
    <property type="match status" value="2"/>
</dbReference>
<feature type="domain" description="PAS" evidence="1">
    <location>
        <begin position="185"/>
        <end position="250"/>
    </location>
</feature>
<dbReference type="InterPro" id="IPR000014">
    <property type="entry name" value="PAS"/>
</dbReference>
<reference evidence="3" key="1">
    <citation type="journal article" date="2014" name="Front. Microbiol.">
        <title>High frequency of phylogenetically diverse reductive dehalogenase-homologous genes in deep subseafloor sedimentary metagenomes.</title>
        <authorList>
            <person name="Kawai M."/>
            <person name="Futagami T."/>
            <person name="Toyoda A."/>
            <person name="Takaki Y."/>
            <person name="Nishi S."/>
            <person name="Hori S."/>
            <person name="Arai W."/>
            <person name="Tsubouchi T."/>
            <person name="Morono Y."/>
            <person name="Uchiyama I."/>
            <person name="Ito T."/>
            <person name="Fujiyama A."/>
            <person name="Inagaki F."/>
            <person name="Takami H."/>
        </authorList>
    </citation>
    <scope>NUCLEOTIDE SEQUENCE</scope>
    <source>
        <strain evidence="3">Expedition CK06-06</strain>
    </source>
</reference>
<feature type="domain" description="PAS" evidence="1">
    <location>
        <begin position="58"/>
        <end position="109"/>
    </location>
</feature>
<name>X1TZK3_9ZZZZ</name>
<dbReference type="SUPFAM" id="SSF55781">
    <property type="entry name" value="GAF domain-like"/>
    <property type="match status" value="1"/>
</dbReference>
<evidence type="ECO:0000313" key="3">
    <source>
        <dbReference type="EMBL" id="GAI85454.1"/>
    </source>
</evidence>
<dbReference type="SMART" id="SM00091">
    <property type="entry name" value="PAS"/>
    <property type="match status" value="2"/>
</dbReference>
<gene>
    <name evidence="3" type="ORF">S12H4_21766</name>
</gene>
<sequence>DIKSLLVLPLHIGRELNGFIGFDNVIETGSWADNDITLLRISSEILGNALERKRAEEKLKRYQFMVESAHDAIFFKDLESCYIIANNKTLETFGLPKEKVIEKNDYELMSNKKEAKKNIEDDQLVFKTSKPKETIKHMTGADGKEYWFQAIKVPQYDRKGNIVGLVGIARDITERKQAEEEIIRTKEYLQNIINSASEVIISFDKNNRVTTWNKTAEHVTGYKARDVVGRPLTTLTVFDKSHELSNAIKR</sequence>
<dbReference type="AlphaFoldDB" id="X1TZK3"/>
<dbReference type="InterPro" id="IPR013656">
    <property type="entry name" value="PAS_4"/>
</dbReference>
<dbReference type="Gene3D" id="3.30.450.40">
    <property type="match status" value="1"/>
</dbReference>
<dbReference type="EMBL" id="BARW01011247">
    <property type="protein sequence ID" value="GAI85454.1"/>
    <property type="molecule type" value="Genomic_DNA"/>
</dbReference>
<evidence type="ECO:0008006" key="4">
    <source>
        <dbReference type="Google" id="ProtNLM"/>
    </source>
</evidence>
<dbReference type="PANTHER" id="PTHR44757">
    <property type="entry name" value="DIGUANYLATE CYCLASE DGCP"/>
    <property type="match status" value="1"/>
</dbReference>
<dbReference type="PANTHER" id="PTHR44757:SF2">
    <property type="entry name" value="BIOFILM ARCHITECTURE MAINTENANCE PROTEIN MBAA"/>
    <property type="match status" value="1"/>
</dbReference>